<feature type="compositionally biased region" description="Pro residues" evidence="1">
    <location>
        <begin position="19"/>
        <end position="29"/>
    </location>
</feature>
<dbReference type="OrthoDB" id="4336804at2"/>
<keyword evidence="4" id="KW-1185">Reference proteome</keyword>
<protein>
    <submittedName>
        <fullName evidence="3">Uncharacterized protein</fullName>
    </submittedName>
</protein>
<feature type="transmembrane region" description="Helical" evidence="2">
    <location>
        <begin position="75"/>
        <end position="95"/>
    </location>
</feature>
<feature type="compositionally biased region" description="Polar residues" evidence="1">
    <location>
        <begin position="1"/>
        <end position="10"/>
    </location>
</feature>
<feature type="transmembrane region" description="Helical" evidence="2">
    <location>
        <begin position="115"/>
        <end position="135"/>
    </location>
</feature>
<dbReference type="RefSeq" id="WP_139238137.1">
    <property type="nucleotide sequence ID" value="NZ_FOSG01000015.1"/>
</dbReference>
<name>A0A1I4G5A5_9ACTN</name>
<organism evidence="3 4">
    <name type="scientific">Streptomyces pini</name>
    <dbReference type="NCBI Taxonomy" id="1520580"/>
    <lineage>
        <taxon>Bacteria</taxon>
        <taxon>Bacillati</taxon>
        <taxon>Actinomycetota</taxon>
        <taxon>Actinomycetes</taxon>
        <taxon>Kitasatosporales</taxon>
        <taxon>Streptomycetaceae</taxon>
        <taxon>Streptomyces</taxon>
    </lineage>
</organism>
<feature type="transmembrane region" description="Helical" evidence="2">
    <location>
        <begin position="142"/>
        <end position="161"/>
    </location>
</feature>
<evidence type="ECO:0000313" key="4">
    <source>
        <dbReference type="Proteomes" id="UP000198928"/>
    </source>
</evidence>
<dbReference type="AlphaFoldDB" id="A0A1I4G5A5"/>
<keyword evidence="2" id="KW-0812">Transmembrane</keyword>
<sequence length="194" mass="20049">MSSSDPNTPNDPYRKNPYDRPPGGQPSNPPGGHYGPFGGAEEHPLAPPPGPMGSPGGPPGGPPGAMPGKVNSSRMIFFIAGGLQALFSLLAIVTFAAAEDDLEETYGDLGVGTGIYYTLFVFFLLHAVAGIVLAVKFPQGGGGLRIWGIAWSAVLVLIGLLTLPLGLLWLALGIVCVALLSSAESAAWFNRPRA</sequence>
<feature type="compositionally biased region" description="Pro residues" evidence="1">
    <location>
        <begin position="45"/>
        <end position="65"/>
    </location>
</feature>
<feature type="transmembrane region" description="Helical" evidence="2">
    <location>
        <begin position="167"/>
        <end position="189"/>
    </location>
</feature>
<dbReference type="Proteomes" id="UP000198928">
    <property type="component" value="Unassembled WGS sequence"/>
</dbReference>
<dbReference type="EMBL" id="FOSG01000015">
    <property type="protein sequence ID" value="SFL25235.1"/>
    <property type="molecule type" value="Genomic_DNA"/>
</dbReference>
<evidence type="ECO:0000256" key="2">
    <source>
        <dbReference type="SAM" id="Phobius"/>
    </source>
</evidence>
<evidence type="ECO:0000256" key="1">
    <source>
        <dbReference type="SAM" id="MobiDB-lite"/>
    </source>
</evidence>
<keyword evidence="2" id="KW-0472">Membrane</keyword>
<reference evidence="4" key="1">
    <citation type="submission" date="2016-10" db="EMBL/GenBank/DDBJ databases">
        <authorList>
            <person name="Varghese N."/>
            <person name="Submissions S."/>
        </authorList>
    </citation>
    <scope>NUCLEOTIDE SEQUENCE [LARGE SCALE GENOMIC DNA]</scope>
    <source>
        <strain evidence="4">PL19</strain>
    </source>
</reference>
<keyword evidence="2" id="KW-1133">Transmembrane helix</keyword>
<gene>
    <name evidence="3" type="ORF">SAMN05192584_115106</name>
</gene>
<proteinExistence type="predicted"/>
<evidence type="ECO:0000313" key="3">
    <source>
        <dbReference type="EMBL" id="SFL25235.1"/>
    </source>
</evidence>
<feature type="region of interest" description="Disordered" evidence="1">
    <location>
        <begin position="1"/>
        <end position="66"/>
    </location>
</feature>
<accession>A0A1I4G5A5</accession>